<dbReference type="EMBL" id="SJPO01000014">
    <property type="protein sequence ID" value="TWT66779.1"/>
    <property type="molecule type" value="Genomic_DNA"/>
</dbReference>
<reference evidence="2 3" key="1">
    <citation type="submission" date="2019-02" db="EMBL/GenBank/DDBJ databases">
        <title>Deep-cultivation of Planctomycetes and their phenomic and genomic characterization uncovers novel biology.</title>
        <authorList>
            <person name="Wiegand S."/>
            <person name="Jogler M."/>
            <person name="Boedeker C."/>
            <person name="Pinto D."/>
            <person name="Vollmers J."/>
            <person name="Rivas-Marin E."/>
            <person name="Kohn T."/>
            <person name="Peeters S.H."/>
            <person name="Heuer A."/>
            <person name="Rast P."/>
            <person name="Oberbeckmann S."/>
            <person name="Bunk B."/>
            <person name="Jeske O."/>
            <person name="Meyerdierks A."/>
            <person name="Storesund J.E."/>
            <person name="Kallscheuer N."/>
            <person name="Luecker S."/>
            <person name="Lage O.M."/>
            <person name="Pohl T."/>
            <person name="Merkel B.J."/>
            <person name="Hornburger P."/>
            <person name="Mueller R.-W."/>
            <person name="Bruemmer F."/>
            <person name="Labrenz M."/>
            <person name="Spormann A.M."/>
            <person name="Op Den Camp H."/>
            <person name="Overmann J."/>
            <person name="Amann R."/>
            <person name="Jetten M.S.M."/>
            <person name="Mascher T."/>
            <person name="Medema M.H."/>
            <person name="Devos D.P."/>
            <person name="Kaster A.-K."/>
            <person name="Ovreas L."/>
            <person name="Rohde M."/>
            <person name="Galperin M.Y."/>
            <person name="Jogler C."/>
        </authorList>
    </citation>
    <scope>NUCLEOTIDE SEQUENCE [LARGE SCALE GENOMIC DNA]</scope>
    <source>
        <strain evidence="2 3">Pla123a</strain>
    </source>
</reference>
<gene>
    <name evidence="2" type="ORF">Pla123a_44770</name>
</gene>
<feature type="chain" id="PRO_5023108389" description="Lipoprotein" evidence="1">
    <location>
        <begin position="20"/>
        <end position="902"/>
    </location>
</feature>
<protein>
    <recommendedName>
        <fullName evidence="4">Lipoprotein</fullName>
    </recommendedName>
</protein>
<keyword evidence="3" id="KW-1185">Reference proteome</keyword>
<keyword evidence="1" id="KW-0732">Signal</keyword>
<dbReference type="SUPFAM" id="SSF63446">
    <property type="entry name" value="Type I dockerin domain"/>
    <property type="match status" value="1"/>
</dbReference>
<dbReference type="GO" id="GO:0000272">
    <property type="term" value="P:polysaccharide catabolic process"/>
    <property type="evidence" value="ECO:0007669"/>
    <property type="project" value="InterPro"/>
</dbReference>
<proteinExistence type="predicted"/>
<evidence type="ECO:0000256" key="1">
    <source>
        <dbReference type="SAM" id="SignalP"/>
    </source>
</evidence>
<dbReference type="RefSeq" id="WP_146591105.1">
    <property type="nucleotide sequence ID" value="NZ_SJPO01000014.1"/>
</dbReference>
<dbReference type="InterPro" id="IPR018247">
    <property type="entry name" value="EF_Hand_1_Ca_BS"/>
</dbReference>
<accession>A0A5C5XWC2</accession>
<dbReference type="AlphaFoldDB" id="A0A5C5XWC2"/>
<organism evidence="2 3">
    <name type="scientific">Posidoniimonas polymericola</name>
    <dbReference type="NCBI Taxonomy" id="2528002"/>
    <lineage>
        <taxon>Bacteria</taxon>
        <taxon>Pseudomonadati</taxon>
        <taxon>Planctomycetota</taxon>
        <taxon>Planctomycetia</taxon>
        <taxon>Pirellulales</taxon>
        <taxon>Lacipirellulaceae</taxon>
        <taxon>Posidoniimonas</taxon>
    </lineage>
</organism>
<dbReference type="PROSITE" id="PS00018">
    <property type="entry name" value="EF_HAND_1"/>
    <property type="match status" value="1"/>
</dbReference>
<sequence precursor="true">MRALLLAAVALSLTWPAHAQTVINVPPDPAPNEANSGETLYLADGGSLPGGFAAHTGSIVSVSGGAVADGFIADEGSVVLVSGGRIGSFQANDGSSVTLAGGSYGDFAFRTSESSSVSFWGGEFRLNGELIPGLDAADTSATIEVPFDAAFSGTLADGTPFAFTTQESGSRLDGVYTLQSLAPPAVGPAVITASTDPVPLGIRAGQTLILDSGATIPDDFNAGWGSTVEIHEGGVVGHNLEATGAVINMAGGQSQGDLEVFYGGVLNMSGGTLTPSNDIFSGGTANLSGGSVPLIYGWADSQINATGAAAVGTVRLLPGASILVDDDADVVRLEAYDIGPRNYQLSFPNGVTSTWRVAGGRVGNQILSLKAGVTLDVSGGEVRAVEAPRDTRLEMSGGSASSVTIGSGGVASLSGGVIGGLVKVNSGGVLHASGGSATSSVEVWGGAKAEISGGQFGPLYAYFNSRVSVSGGEFHGGIFVSSGAAVEIANATIDWQLRADPGSTLTVVDCDISGSADVTGTQISLHGQSIGEAFGGEGTQLRMWRGSLGRNALLSKGSVAELHDVTVADDLYVADSQFHMTGGSIGDRARVDRSDLFLTNSNVGEMFRHTSGTVQVHGGTFGARALFQNIQSGAITGATFAEAAALLGPLTISGSRFGDNLAIEAGSIIVDPGAAIGNSGRVLSGGQAIVTGGTIGNRFIVSASRVSMTSGSISDQLGLYFSSEATVSGGMLGANTLVDRSTLHLIGSDFQLDGVPILGLSPGVRTTLAERNLTLTATLADGTPFDFVLDTSSTGPADRILGSAIVTLTLFEGVLGDYNADGRVDAADYAVWRDSLGQAVTYGEGADHDFSGVVDQGDYYVWRNHFGGALNDAGAPVPEAANLGLAALGGVLAGRRRWRKIC</sequence>
<dbReference type="OrthoDB" id="272551at2"/>
<dbReference type="Gene3D" id="2.160.20.20">
    <property type="match status" value="1"/>
</dbReference>
<dbReference type="InterPro" id="IPR012332">
    <property type="entry name" value="Autotransporter_pectin_lyase_C"/>
</dbReference>
<evidence type="ECO:0000313" key="3">
    <source>
        <dbReference type="Proteomes" id="UP000318478"/>
    </source>
</evidence>
<evidence type="ECO:0000313" key="2">
    <source>
        <dbReference type="EMBL" id="TWT66779.1"/>
    </source>
</evidence>
<dbReference type="Proteomes" id="UP000318478">
    <property type="component" value="Unassembled WGS sequence"/>
</dbReference>
<name>A0A5C5XWC2_9BACT</name>
<dbReference type="InterPro" id="IPR036439">
    <property type="entry name" value="Dockerin_dom_sf"/>
</dbReference>
<feature type="signal peptide" evidence="1">
    <location>
        <begin position="1"/>
        <end position="19"/>
    </location>
</feature>
<evidence type="ECO:0008006" key="4">
    <source>
        <dbReference type="Google" id="ProtNLM"/>
    </source>
</evidence>
<comment type="caution">
    <text evidence="2">The sequence shown here is derived from an EMBL/GenBank/DDBJ whole genome shotgun (WGS) entry which is preliminary data.</text>
</comment>